<dbReference type="RefSeq" id="WP_184867880.1">
    <property type="nucleotide sequence ID" value="NZ_BAAAWY010000023.1"/>
</dbReference>
<comment type="caution">
    <text evidence="2">The sequence shown here is derived from an EMBL/GenBank/DDBJ whole genome shotgun (WGS) entry which is preliminary data.</text>
</comment>
<sequence>MITAAPGTRLLGHVGHVADDLWWRYRGARQSGGAIVTPRRDAEASTSRDCDVPALRVEALPDQVGVRVAGEVDATVRDSWHATLAPLVDVDGDIHLDLSALTFIDVRGVAELVELAHGLGEERQMVLHQPPRVLRQVMDVLWPDAPRLVMVAAP</sequence>
<feature type="domain" description="STAS" evidence="1">
    <location>
        <begin position="53"/>
        <end position="115"/>
    </location>
</feature>
<dbReference type="InterPro" id="IPR036513">
    <property type="entry name" value="STAS_dom_sf"/>
</dbReference>
<proteinExistence type="predicted"/>
<dbReference type="EMBL" id="JACHIR010000001">
    <property type="protein sequence ID" value="MBB5896183.1"/>
    <property type="molecule type" value="Genomic_DNA"/>
</dbReference>
<evidence type="ECO:0000313" key="2">
    <source>
        <dbReference type="EMBL" id="MBB5896183.1"/>
    </source>
</evidence>
<reference evidence="2 3" key="1">
    <citation type="submission" date="2020-08" db="EMBL/GenBank/DDBJ databases">
        <title>Sequencing the genomes of 1000 actinobacteria strains.</title>
        <authorList>
            <person name="Klenk H.-P."/>
        </authorList>
    </citation>
    <scope>NUCLEOTIDE SEQUENCE [LARGE SCALE GENOMIC DNA]</scope>
    <source>
        <strain evidence="2 3">DSM 43851</strain>
    </source>
</reference>
<dbReference type="PROSITE" id="PS50801">
    <property type="entry name" value="STAS"/>
    <property type="match status" value="1"/>
</dbReference>
<dbReference type="InterPro" id="IPR058548">
    <property type="entry name" value="MlaB-like_STAS"/>
</dbReference>
<dbReference type="Gene3D" id="3.30.750.24">
    <property type="entry name" value="STAS domain"/>
    <property type="match status" value="1"/>
</dbReference>
<dbReference type="InterPro" id="IPR002645">
    <property type="entry name" value="STAS_dom"/>
</dbReference>
<protein>
    <submittedName>
        <fullName evidence="2">Anti-anti-sigma factor</fullName>
    </submittedName>
</protein>
<evidence type="ECO:0000259" key="1">
    <source>
        <dbReference type="PROSITE" id="PS50801"/>
    </source>
</evidence>
<keyword evidence="3" id="KW-1185">Reference proteome</keyword>
<dbReference type="SUPFAM" id="SSF52091">
    <property type="entry name" value="SpoIIaa-like"/>
    <property type="match status" value="1"/>
</dbReference>
<evidence type="ECO:0000313" key="3">
    <source>
        <dbReference type="Proteomes" id="UP000585638"/>
    </source>
</evidence>
<dbReference type="Pfam" id="PF13466">
    <property type="entry name" value="STAS_2"/>
    <property type="match status" value="1"/>
</dbReference>
<gene>
    <name evidence="2" type="ORF">BJ998_007379</name>
</gene>
<organism evidence="2 3">
    <name type="scientific">Kutzneria kofuensis</name>
    <dbReference type="NCBI Taxonomy" id="103725"/>
    <lineage>
        <taxon>Bacteria</taxon>
        <taxon>Bacillati</taxon>
        <taxon>Actinomycetota</taxon>
        <taxon>Actinomycetes</taxon>
        <taxon>Pseudonocardiales</taxon>
        <taxon>Pseudonocardiaceae</taxon>
        <taxon>Kutzneria</taxon>
    </lineage>
</organism>
<name>A0A7W9NLD3_9PSEU</name>
<accession>A0A7W9NLD3</accession>
<dbReference type="Proteomes" id="UP000585638">
    <property type="component" value="Unassembled WGS sequence"/>
</dbReference>
<dbReference type="AlphaFoldDB" id="A0A7W9NLD3"/>